<sequence>MNVNIDLNLPKLHPKQQSVWNSKAKIKVLSCGRQSGKSYLAKCIALRYMVEGKKVAYFCHKFDLSKTFYNELLTHIPQSLVKRQNSSSLSIELITGGKIQFYSGIATDTIRGNTLNLVLVDEAAFYPNLEESYNEHISPTLARYNGDIIFLSSPRGRGYFHSLYTKGVEGEPNYQSWHFTCYDNPHLSAEYIEQKRKELPKAVFAQEYLAEEMANADNPFGTDNINANIAELSKNPAICYGIDIARGKGENGDWTVIIGVDKDNHVSYLDRFQAPYWQIKDKIARLPANVLKILDSTGIGDPIEEELVMTVSNLQGFKFTATSKPQLMIELIKDVEQGSIKYPLSVAGEMHNFQYTYSSTGHIKYAAAKNFKDDQIMALALANKFKKDAIATSNWRLYTA</sequence>
<dbReference type="EMBL" id="CP042437">
    <property type="protein sequence ID" value="QEC78757.1"/>
    <property type="molecule type" value="Genomic_DNA"/>
</dbReference>
<dbReference type="InterPro" id="IPR027417">
    <property type="entry name" value="P-loop_NTPase"/>
</dbReference>
<organism evidence="1 2">
    <name type="scientific">Mucilaginibacter ginsenosidivorax</name>
    <dbReference type="NCBI Taxonomy" id="862126"/>
    <lineage>
        <taxon>Bacteria</taxon>
        <taxon>Pseudomonadati</taxon>
        <taxon>Bacteroidota</taxon>
        <taxon>Sphingobacteriia</taxon>
        <taxon>Sphingobacteriales</taxon>
        <taxon>Sphingobacteriaceae</taxon>
        <taxon>Mucilaginibacter</taxon>
    </lineage>
</organism>
<keyword evidence="2" id="KW-1185">Reference proteome</keyword>
<dbReference type="Gene3D" id="3.40.50.300">
    <property type="entry name" value="P-loop containing nucleotide triphosphate hydrolases"/>
    <property type="match status" value="1"/>
</dbReference>
<gene>
    <name evidence="1" type="ORF">FSB76_23435</name>
</gene>
<protein>
    <submittedName>
        <fullName evidence="1">Uncharacterized protein</fullName>
    </submittedName>
</protein>
<dbReference type="SUPFAM" id="SSF52540">
    <property type="entry name" value="P-loop containing nucleoside triphosphate hydrolases"/>
    <property type="match status" value="1"/>
</dbReference>
<dbReference type="RefSeq" id="WP_147057702.1">
    <property type="nucleotide sequence ID" value="NZ_CP042437.1"/>
</dbReference>
<evidence type="ECO:0000313" key="2">
    <source>
        <dbReference type="Proteomes" id="UP000321362"/>
    </source>
</evidence>
<dbReference type="Gene3D" id="3.30.420.240">
    <property type="match status" value="1"/>
</dbReference>
<reference evidence="1 2" key="1">
    <citation type="journal article" date="2013" name="J. Microbiol.">
        <title>Mucilaginibacter ginsenosidivorax sp. nov., with ginsenoside converting activity isolated from sediment.</title>
        <authorList>
            <person name="Kim J.K."/>
            <person name="Choi T.E."/>
            <person name="Liu Q.M."/>
            <person name="Park H.Y."/>
            <person name="Yi T.H."/>
            <person name="Yoon M.H."/>
            <person name="Kim S.C."/>
            <person name="Im W.T."/>
        </authorList>
    </citation>
    <scope>NUCLEOTIDE SEQUENCE [LARGE SCALE GENOMIC DNA]</scope>
    <source>
        <strain evidence="1 2">KHI28</strain>
    </source>
</reference>
<dbReference type="Proteomes" id="UP000321362">
    <property type="component" value="Chromosome"/>
</dbReference>
<dbReference type="Pfam" id="PF03237">
    <property type="entry name" value="Terminase_6N"/>
    <property type="match status" value="1"/>
</dbReference>
<accession>A0A5B8W5P6</accession>
<dbReference type="OrthoDB" id="6605127at2"/>
<evidence type="ECO:0000313" key="1">
    <source>
        <dbReference type="EMBL" id="QEC78757.1"/>
    </source>
</evidence>
<proteinExistence type="predicted"/>
<name>A0A5B8W5P6_9SPHI</name>
<dbReference type="AlphaFoldDB" id="A0A5B8W5P6"/>
<dbReference type="KEGG" id="mgk:FSB76_23435"/>